<dbReference type="Proteomes" id="UP000286997">
    <property type="component" value="Unassembled WGS sequence"/>
</dbReference>
<feature type="chain" id="PRO_5019279253" evidence="1">
    <location>
        <begin position="25"/>
        <end position="145"/>
    </location>
</feature>
<keyword evidence="1" id="KW-0732">Signal</keyword>
<accession>A0A437NW80</accession>
<dbReference type="EMBL" id="SACP01000035">
    <property type="protein sequence ID" value="RVU14146.1"/>
    <property type="molecule type" value="Genomic_DNA"/>
</dbReference>
<comment type="caution">
    <text evidence="2">The sequence shown here is derived from an EMBL/GenBank/DDBJ whole genome shotgun (WGS) entry which is preliminary data.</text>
</comment>
<organism evidence="2 3">
    <name type="scientific">Methylobacterium oryzihabitans</name>
    <dbReference type="NCBI Taxonomy" id="2499852"/>
    <lineage>
        <taxon>Bacteria</taxon>
        <taxon>Pseudomonadati</taxon>
        <taxon>Pseudomonadota</taxon>
        <taxon>Alphaproteobacteria</taxon>
        <taxon>Hyphomicrobiales</taxon>
        <taxon>Methylobacteriaceae</taxon>
        <taxon>Methylobacterium</taxon>
    </lineage>
</organism>
<proteinExistence type="predicted"/>
<evidence type="ECO:0000313" key="3">
    <source>
        <dbReference type="Proteomes" id="UP000286997"/>
    </source>
</evidence>
<dbReference type="AlphaFoldDB" id="A0A437NW80"/>
<evidence type="ECO:0000256" key="1">
    <source>
        <dbReference type="SAM" id="SignalP"/>
    </source>
</evidence>
<keyword evidence="3" id="KW-1185">Reference proteome</keyword>
<dbReference type="OrthoDB" id="8446710at2"/>
<gene>
    <name evidence="2" type="ORF">EOE48_24665</name>
</gene>
<name>A0A437NW80_9HYPH</name>
<dbReference type="PROSITE" id="PS51257">
    <property type="entry name" value="PROKAR_LIPOPROTEIN"/>
    <property type="match status" value="1"/>
</dbReference>
<protein>
    <submittedName>
        <fullName evidence="2">Uncharacterized protein</fullName>
    </submittedName>
</protein>
<sequence>MMKPASYGLVCALVTACLGTAAQAREPVRTERRAALAQREEAATACFADTIGNNPAALAHARAARWYEAAGIIGFLCRPEVDAMAQAYDAIHGRGSGGRYFTGAYARNLGRDLATRLKPLLETTTVAHAEPRPDAEARVEPVSAP</sequence>
<feature type="signal peptide" evidence="1">
    <location>
        <begin position="1"/>
        <end position="24"/>
    </location>
</feature>
<evidence type="ECO:0000313" key="2">
    <source>
        <dbReference type="EMBL" id="RVU14146.1"/>
    </source>
</evidence>
<reference evidence="2 3" key="1">
    <citation type="submission" date="2019-01" db="EMBL/GenBank/DDBJ databases">
        <authorList>
            <person name="Chen W.-M."/>
        </authorList>
    </citation>
    <scope>NUCLEOTIDE SEQUENCE [LARGE SCALE GENOMIC DNA]</scope>
    <source>
        <strain evidence="2 3">TER-1</strain>
    </source>
</reference>